<dbReference type="PANTHER" id="PTHR42760">
    <property type="entry name" value="SHORT-CHAIN DEHYDROGENASES/REDUCTASES FAMILY MEMBER"/>
    <property type="match status" value="1"/>
</dbReference>
<dbReference type="PRINTS" id="PR00081">
    <property type="entry name" value="GDHRDH"/>
</dbReference>
<gene>
    <name evidence="5" type="ORF">KHX13_00140</name>
</gene>
<dbReference type="SMART" id="SM00822">
    <property type="entry name" value="PKS_KR"/>
    <property type="match status" value="1"/>
</dbReference>
<dbReference type="SUPFAM" id="SSF51735">
    <property type="entry name" value="NAD(P)-binding Rossmann-fold domains"/>
    <property type="match status" value="1"/>
</dbReference>
<evidence type="ECO:0000256" key="2">
    <source>
        <dbReference type="ARBA" id="ARBA00023002"/>
    </source>
</evidence>
<proteinExistence type="inferred from homology"/>
<dbReference type="PRINTS" id="PR00080">
    <property type="entry name" value="SDRFAMILY"/>
</dbReference>
<dbReference type="EMBL" id="JAGZCZ010000001">
    <property type="protein sequence ID" value="MBS5518756.1"/>
    <property type="molecule type" value="Genomic_DNA"/>
</dbReference>
<accession>A0A943EBP2</accession>
<dbReference type="Gene3D" id="3.40.50.720">
    <property type="entry name" value="NAD(P)-binding Rossmann-like Domain"/>
    <property type="match status" value="1"/>
</dbReference>
<sequence length="258" mass="27782">MDLGLKSKSVVITGGGSGIGKSLALEFLKEGCRVAICGRSLTKLQNAKEELLSLGYEVLIQSVDIKDFDALESFADSVETQYGSIDIWVNNAGSNQIKSLMEYDVNEFQKMTETLFVAVFSGCRIAADHMMKHGSGVILNASSFSALIPNAGRAPYSACKAAVSSLTRTFAAELAPHHIRVLSYVPGLIATEISRKNIEKNGKALMSAIPMQRFGTPEDIAKVMVFMASDCAGYVNGVDVEITGGKFCVQNPLYSFEK</sequence>
<dbReference type="Proteomes" id="UP000754226">
    <property type="component" value="Unassembled WGS sequence"/>
</dbReference>
<dbReference type="Pfam" id="PF00106">
    <property type="entry name" value="adh_short"/>
    <property type="match status" value="1"/>
</dbReference>
<dbReference type="InterPro" id="IPR020904">
    <property type="entry name" value="Sc_DH/Rdtase_CS"/>
</dbReference>
<dbReference type="AlphaFoldDB" id="A0A943EBP2"/>
<dbReference type="CDD" id="cd05233">
    <property type="entry name" value="SDR_c"/>
    <property type="match status" value="1"/>
</dbReference>
<evidence type="ECO:0000256" key="1">
    <source>
        <dbReference type="ARBA" id="ARBA00006484"/>
    </source>
</evidence>
<organism evidence="5 6">
    <name type="scientific">Acidaminococcus intestini</name>
    <dbReference type="NCBI Taxonomy" id="187327"/>
    <lineage>
        <taxon>Bacteria</taxon>
        <taxon>Bacillati</taxon>
        <taxon>Bacillota</taxon>
        <taxon>Negativicutes</taxon>
        <taxon>Acidaminococcales</taxon>
        <taxon>Acidaminococcaceae</taxon>
        <taxon>Acidaminococcus</taxon>
    </lineage>
</organism>
<name>A0A943EBP2_9FIRM</name>
<protein>
    <submittedName>
        <fullName evidence="5">SDR family oxidoreductase</fullName>
    </submittedName>
</protein>
<dbReference type="GO" id="GO:0016616">
    <property type="term" value="F:oxidoreductase activity, acting on the CH-OH group of donors, NAD or NADP as acceptor"/>
    <property type="evidence" value="ECO:0007669"/>
    <property type="project" value="TreeGrafter"/>
</dbReference>
<dbReference type="PROSITE" id="PS00061">
    <property type="entry name" value="ADH_SHORT"/>
    <property type="match status" value="1"/>
</dbReference>
<dbReference type="InterPro" id="IPR002347">
    <property type="entry name" value="SDR_fam"/>
</dbReference>
<comment type="similarity">
    <text evidence="1 3">Belongs to the short-chain dehydrogenases/reductases (SDR) family.</text>
</comment>
<feature type="domain" description="Ketoreductase" evidence="4">
    <location>
        <begin position="8"/>
        <end position="192"/>
    </location>
</feature>
<evidence type="ECO:0000313" key="6">
    <source>
        <dbReference type="Proteomes" id="UP000754226"/>
    </source>
</evidence>
<dbReference type="InterPro" id="IPR036291">
    <property type="entry name" value="NAD(P)-bd_dom_sf"/>
</dbReference>
<dbReference type="GO" id="GO:0008206">
    <property type="term" value="P:bile acid metabolic process"/>
    <property type="evidence" value="ECO:0007669"/>
    <property type="project" value="UniProtKB-ARBA"/>
</dbReference>
<evidence type="ECO:0000259" key="4">
    <source>
        <dbReference type="SMART" id="SM00822"/>
    </source>
</evidence>
<evidence type="ECO:0000256" key="3">
    <source>
        <dbReference type="RuleBase" id="RU000363"/>
    </source>
</evidence>
<evidence type="ECO:0000313" key="5">
    <source>
        <dbReference type="EMBL" id="MBS5518756.1"/>
    </source>
</evidence>
<dbReference type="FunFam" id="3.40.50.720:FF:000084">
    <property type="entry name" value="Short-chain dehydrogenase reductase"/>
    <property type="match status" value="1"/>
</dbReference>
<dbReference type="InterPro" id="IPR057326">
    <property type="entry name" value="KR_dom"/>
</dbReference>
<reference evidence="5" key="1">
    <citation type="submission" date="2021-02" db="EMBL/GenBank/DDBJ databases">
        <title>Infant gut strain persistence is associated with maternal origin, phylogeny, and functional potential including surface adhesion and iron acquisition.</title>
        <authorList>
            <person name="Lou Y.C."/>
        </authorList>
    </citation>
    <scope>NUCLEOTIDE SEQUENCE</scope>
    <source>
        <strain evidence="5">L3_106_000M1_dasL3_106_000M1_concoct_15</strain>
    </source>
</reference>
<keyword evidence="2" id="KW-0560">Oxidoreductase</keyword>
<comment type="caution">
    <text evidence="5">The sequence shown here is derived from an EMBL/GenBank/DDBJ whole genome shotgun (WGS) entry which is preliminary data.</text>
</comment>